<evidence type="ECO:0000259" key="7">
    <source>
        <dbReference type="Pfam" id="PF10035"/>
    </source>
</evidence>
<comment type="subcellular location">
    <subcellularLocation>
        <location evidence="1">Cell membrane</location>
        <topology evidence="1">Multi-pass membrane protein</topology>
    </subcellularLocation>
</comment>
<dbReference type="Gene3D" id="3.30.70.120">
    <property type="match status" value="1"/>
</dbReference>
<gene>
    <name evidence="8" type="ORF">SAMN05444401_2321</name>
</gene>
<dbReference type="AlphaFoldDB" id="A0A1M6H0H0"/>
<protein>
    <submittedName>
        <fullName evidence="8">Uncharacterized membrane-anchored protein YitT, contains DUF161 and DUF2179 domains</fullName>
    </submittedName>
</protein>
<feature type="transmembrane region" description="Helical" evidence="6">
    <location>
        <begin position="78"/>
        <end position="94"/>
    </location>
</feature>
<evidence type="ECO:0000256" key="4">
    <source>
        <dbReference type="ARBA" id="ARBA00022989"/>
    </source>
</evidence>
<sequence length="281" mass="30837">MKVKVKEYIFITIGFIFVAFGVEYFFMPNNLATGGITGLSLVINHYVPMLSTGGIMIITNIILFSVGFLFLGSGFGAKTLYASFGLAAAMWFIERFFKPFALTEDLMLASIIGTLILGTGLAIVFSQNASTGGTDIIAKILNKFFGINMGRSMQTVDFFVVITGAITFGLNRGLYAVLCVLLNGMVINRVISGFNSCKEVMIMSSNTDEIKRYITTDMDRGCTILNGEGGYTGSVTRVIYCVMDTRELIRLKRYIRQIDAKAFVTVNEAHEVMGEGFNNIS</sequence>
<dbReference type="InterPro" id="IPR015867">
    <property type="entry name" value="N-reg_PII/ATP_PRibTrfase_C"/>
</dbReference>
<evidence type="ECO:0000313" key="9">
    <source>
        <dbReference type="Proteomes" id="UP000184080"/>
    </source>
</evidence>
<keyword evidence="9" id="KW-1185">Reference proteome</keyword>
<dbReference type="Pfam" id="PF10035">
    <property type="entry name" value="DUF2179"/>
    <property type="match status" value="1"/>
</dbReference>
<dbReference type="PIRSF" id="PIRSF006483">
    <property type="entry name" value="Membrane_protein_YitT"/>
    <property type="match status" value="1"/>
</dbReference>
<dbReference type="EMBL" id="FQZO01000003">
    <property type="protein sequence ID" value="SHJ15697.1"/>
    <property type="molecule type" value="Genomic_DNA"/>
</dbReference>
<feature type="transmembrane region" description="Helical" evidence="6">
    <location>
        <begin position="106"/>
        <end position="125"/>
    </location>
</feature>
<evidence type="ECO:0000256" key="1">
    <source>
        <dbReference type="ARBA" id="ARBA00004651"/>
    </source>
</evidence>
<keyword evidence="4 6" id="KW-1133">Transmembrane helix</keyword>
<accession>A0A1M6H0H0</accession>
<dbReference type="Pfam" id="PF02588">
    <property type="entry name" value="YitT_membrane"/>
    <property type="match status" value="1"/>
</dbReference>
<organism evidence="8 9">
    <name type="scientific">Clostridium amylolyticum</name>
    <dbReference type="NCBI Taxonomy" id="1121298"/>
    <lineage>
        <taxon>Bacteria</taxon>
        <taxon>Bacillati</taxon>
        <taxon>Bacillota</taxon>
        <taxon>Clostridia</taxon>
        <taxon>Eubacteriales</taxon>
        <taxon>Clostridiaceae</taxon>
        <taxon>Clostridium</taxon>
    </lineage>
</organism>
<dbReference type="InterPro" id="IPR003740">
    <property type="entry name" value="YitT"/>
</dbReference>
<dbReference type="InterPro" id="IPR019264">
    <property type="entry name" value="DUF2179"/>
</dbReference>
<proteinExistence type="predicted"/>
<keyword evidence="3 6" id="KW-0812">Transmembrane</keyword>
<evidence type="ECO:0000256" key="5">
    <source>
        <dbReference type="ARBA" id="ARBA00023136"/>
    </source>
</evidence>
<feature type="domain" description="DUF2179" evidence="7">
    <location>
        <begin position="220"/>
        <end position="274"/>
    </location>
</feature>
<evidence type="ECO:0000256" key="2">
    <source>
        <dbReference type="ARBA" id="ARBA00022475"/>
    </source>
</evidence>
<dbReference type="STRING" id="1121298.SAMN05444401_2321"/>
<keyword evidence="5 6" id="KW-0472">Membrane</keyword>
<dbReference type="InterPro" id="IPR051461">
    <property type="entry name" value="UPF0750_membrane"/>
</dbReference>
<dbReference type="PANTHER" id="PTHR33545">
    <property type="entry name" value="UPF0750 MEMBRANE PROTEIN YITT-RELATED"/>
    <property type="match status" value="1"/>
</dbReference>
<name>A0A1M6H0H0_9CLOT</name>
<evidence type="ECO:0000256" key="3">
    <source>
        <dbReference type="ARBA" id="ARBA00022692"/>
    </source>
</evidence>
<evidence type="ECO:0000313" key="8">
    <source>
        <dbReference type="EMBL" id="SHJ15697.1"/>
    </source>
</evidence>
<feature type="transmembrane region" description="Helical" evidence="6">
    <location>
        <begin position="46"/>
        <end position="71"/>
    </location>
</feature>
<reference evidence="8 9" key="1">
    <citation type="submission" date="2016-11" db="EMBL/GenBank/DDBJ databases">
        <authorList>
            <person name="Jaros S."/>
            <person name="Januszkiewicz K."/>
            <person name="Wedrychowicz H."/>
        </authorList>
    </citation>
    <scope>NUCLEOTIDE SEQUENCE [LARGE SCALE GENOMIC DNA]</scope>
    <source>
        <strain evidence="8 9">DSM 21864</strain>
    </source>
</reference>
<dbReference type="OrthoDB" id="9779786at2"/>
<keyword evidence="2" id="KW-1003">Cell membrane</keyword>
<dbReference type="RefSeq" id="WP_073006661.1">
    <property type="nucleotide sequence ID" value="NZ_FQZO01000003.1"/>
</dbReference>
<dbReference type="GO" id="GO:0005886">
    <property type="term" value="C:plasma membrane"/>
    <property type="evidence" value="ECO:0007669"/>
    <property type="project" value="UniProtKB-SubCell"/>
</dbReference>
<dbReference type="CDD" id="cd16380">
    <property type="entry name" value="YitT_C"/>
    <property type="match status" value="1"/>
</dbReference>
<evidence type="ECO:0000256" key="6">
    <source>
        <dbReference type="SAM" id="Phobius"/>
    </source>
</evidence>
<feature type="transmembrane region" description="Helical" evidence="6">
    <location>
        <begin position="7"/>
        <end position="26"/>
    </location>
</feature>
<dbReference type="Proteomes" id="UP000184080">
    <property type="component" value="Unassembled WGS sequence"/>
</dbReference>
<dbReference type="PANTHER" id="PTHR33545:SF9">
    <property type="entry name" value="UPF0750 MEMBRANE PROTEIN YITE"/>
    <property type="match status" value="1"/>
</dbReference>